<keyword evidence="8" id="KW-1185">Reference proteome</keyword>
<dbReference type="InterPro" id="IPR037682">
    <property type="entry name" value="TonB_C"/>
</dbReference>
<evidence type="ECO:0000313" key="7">
    <source>
        <dbReference type="EMBL" id="MUI13014.1"/>
    </source>
</evidence>
<dbReference type="Gene3D" id="1.25.40.10">
    <property type="entry name" value="Tetratricopeptide repeat domain"/>
    <property type="match status" value="2"/>
</dbReference>
<dbReference type="PROSITE" id="PS52015">
    <property type="entry name" value="TONB_CTD"/>
    <property type="match status" value="1"/>
</dbReference>
<evidence type="ECO:0000256" key="4">
    <source>
        <dbReference type="ARBA" id="ARBA00023136"/>
    </source>
</evidence>
<proteinExistence type="predicted"/>
<gene>
    <name evidence="7" type="ORF">GJV26_11160</name>
</gene>
<keyword evidence="2" id="KW-0812">Transmembrane</keyword>
<evidence type="ECO:0000256" key="3">
    <source>
        <dbReference type="ARBA" id="ARBA00022989"/>
    </source>
</evidence>
<dbReference type="InterPro" id="IPR011990">
    <property type="entry name" value="TPR-like_helical_dom_sf"/>
</dbReference>
<feature type="chain" id="PRO_5026261761" evidence="5">
    <location>
        <begin position="33"/>
        <end position="371"/>
    </location>
</feature>
<feature type="signal peptide" evidence="5">
    <location>
        <begin position="1"/>
        <end position="32"/>
    </location>
</feature>
<evidence type="ECO:0000259" key="6">
    <source>
        <dbReference type="PROSITE" id="PS52015"/>
    </source>
</evidence>
<keyword evidence="4" id="KW-0472">Membrane</keyword>
<accession>A0A6I3X890</accession>
<reference evidence="7 8" key="1">
    <citation type="submission" date="2019-11" db="EMBL/GenBank/DDBJ databases">
        <title>Draft Genome Sequences of Six Type Strains of the Genus Massilia.</title>
        <authorList>
            <person name="Miess H."/>
            <person name="Frediansyah A."/>
            <person name="Goeker M."/>
            <person name="Gross H."/>
        </authorList>
    </citation>
    <scope>NUCLEOTIDE SEQUENCE [LARGE SCALE GENOMIC DNA]</scope>
    <source>
        <strain evidence="7 8">DSM 17513</strain>
    </source>
</reference>
<dbReference type="SUPFAM" id="SSF81901">
    <property type="entry name" value="HCP-like"/>
    <property type="match status" value="2"/>
</dbReference>
<evidence type="ECO:0000256" key="2">
    <source>
        <dbReference type="ARBA" id="ARBA00022692"/>
    </source>
</evidence>
<evidence type="ECO:0000256" key="1">
    <source>
        <dbReference type="ARBA" id="ARBA00004167"/>
    </source>
</evidence>
<dbReference type="GO" id="GO:0016020">
    <property type="term" value="C:membrane"/>
    <property type="evidence" value="ECO:0007669"/>
    <property type="project" value="UniProtKB-SubCell"/>
</dbReference>
<dbReference type="EMBL" id="WNWM01000002">
    <property type="protein sequence ID" value="MUI13014.1"/>
    <property type="molecule type" value="Genomic_DNA"/>
</dbReference>
<dbReference type="AlphaFoldDB" id="A0A6I3X890"/>
<protein>
    <submittedName>
        <fullName evidence="7">TonB family protein</fullName>
    </submittedName>
</protein>
<dbReference type="Pfam" id="PF08238">
    <property type="entry name" value="Sel1"/>
    <property type="match status" value="4"/>
</dbReference>
<dbReference type="Proteomes" id="UP000431684">
    <property type="component" value="Unassembled WGS sequence"/>
</dbReference>
<dbReference type="SMART" id="SM00671">
    <property type="entry name" value="SEL1"/>
    <property type="match status" value="4"/>
</dbReference>
<dbReference type="NCBIfam" id="TIGR01352">
    <property type="entry name" value="tonB_Cterm"/>
    <property type="match status" value="1"/>
</dbReference>
<dbReference type="InterPro" id="IPR052748">
    <property type="entry name" value="ISR_Activator"/>
</dbReference>
<evidence type="ECO:0000313" key="8">
    <source>
        <dbReference type="Proteomes" id="UP000431684"/>
    </source>
</evidence>
<dbReference type="SUPFAM" id="SSF74653">
    <property type="entry name" value="TolA/TonB C-terminal domain"/>
    <property type="match status" value="1"/>
</dbReference>
<organism evidence="7 8">
    <name type="scientific">Pseudoduganella dura</name>
    <dbReference type="NCBI Taxonomy" id="321982"/>
    <lineage>
        <taxon>Bacteria</taxon>
        <taxon>Pseudomonadati</taxon>
        <taxon>Pseudomonadota</taxon>
        <taxon>Betaproteobacteria</taxon>
        <taxon>Burkholderiales</taxon>
        <taxon>Oxalobacteraceae</taxon>
        <taxon>Telluria group</taxon>
        <taxon>Pseudoduganella</taxon>
    </lineage>
</organism>
<evidence type="ECO:0000256" key="5">
    <source>
        <dbReference type="SAM" id="SignalP"/>
    </source>
</evidence>
<dbReference type="PANTHER" id="PTHR45011">
    <property type="entry name" value="DAP3-BINDING CELL DEATH ENHANCER 1"/>
    <property type="match status" value="1"/>
</dbReference>
<dbReference type="Gene3D" id="3.30.1150.10">
    <property type="match status" value="1"/>
</dbReference>
<comment type="caution">
    <text evidence="7">The sequence shown here is derived from an EMBL/GenBank/DDBJ whole genome shotgun (WGS) entry which is preliminary data.</text>
</comment>
<name>A0A6I3X890_9BURK</name>
<dbReference type="OrthoDB" id="8769760at2"/>
<keyword evidence="3" id="KW-1133">Transmembrane helix</keyword>
<dbReference type="InterPro" id="IPR006597">
    <property type="entry name" value="Sel1-like"/>
</dbReference>
<dbReference type="Pfam" id="PF03544">
    <property type="entry name" value="TonB_C"/>
    <property type="match status" value="1"/>
</dbReference>
<keyword evidence="5" id="KW-0732">Signal</keyword>
<dbReference type="InterPro" id="IPR006260">
    <property type="entry name" value="TonB/TolA_C"/>
</dbReference>
<dbReference type="PANTHER" id="PTHR45011:SF1">
    <property type="entry name" value="DAP3-BINDING CELL DEATH ENHANCER 1"/>
    <property type="match status" value="1"/>
</dbReference>
<dbReference type="GO" id="GO:0055085">
    <property type="term" value="P:transmembrane transport"/>
    <property type="evidence" value="ECO:0007669"/>
    <property type="project" value="InterPro"/>
</dbReference>
<comment type="subcellular location">
    <subcellularLocation>
        <location evidence="1">Membrane</location>
        <topology evidence="1">Single-pass membrane protein</topology>
    </subcellularLocation>
</comment>
<feature type="domain" description="TonB C-terminal" evidence="6">
    <location>
        <begin position="34"/>
        <end position="128"/>
    </location>
</feature>
<sequence length="371" mass="39262">MPVTELSRKAMHLARLALSIVATMLCAAPAPAATTPAVADFSTCDKPVWPKESVLKSQHGTVTLAFMISEGGAVTDSKVVESSGFPLLDMAARDGIMKCRFVPATQDGKARAAWKQMQYVWKREPVAPDPAALAAMIGADREAAGAGDTAAALRLAEHFLLTEEGMVDKEEGGRWLRKAAAGGDPKAMEFLGSMLFEGHGVTQDKVEAVRWLERAAEAGSPSAQTFYGLLLMHGDGVARNEPVGEQWVTRAARQGHVHAQVQLVGLRLARGTVDADTIALLQRAIDQGNASAWMFLARCYEIGAGVTQDGSKAFALYARAAARGIAEATGTLAILYNKGMGLPEDRLAARTILGLAEEPPTDIVMPAAAAQ</sequence>